<accession>A0A2U3LN54</accession>
<protein>
    <submittedName>
        <fullName evidence="1">Uncharacterized protein</fullName>
    </submittedName>
</protein>
<dbReference type="Proteomes" id="UP000238916">
    <property type="component" value="Unassembled WGS sequence"/>
</dbReference>
<reference evidence="2" key="1">
    <citation type="submission" date="2018-02" db="EMBL/GenBank/DDBJ databases">
        <authorList>
            <person name="Hausmann B."/>
        </authorList>
    </citation>
    <scope>NUCLEOTIDE SEQUENCE [LARGE SCALE GENOMIC DNA]</scope>
    <source>
        <strain evidence="2">Peat soil MAG SbF1</strain>
    </source>
</reference>
<organism evidence="1 2">
    <name type="scientific">Candidatus Desulfosporosinus infrequens</name>
    <dbReference type="NCBI Taxonomy" id="2043169"/>
    <lineage>
        <taxon>Bacteria</taxon>
        <taxon>Bacillati</taxon>
        <taxon>Bacillota</taxon>
        <taxon>Clostridia</taxon>
        <taxon>Eubacteriales</taxon>
        <taxon>Desulfitobacteriaceae</taxon>
        <taxon>Desulfosporosinus</taxon>
    </lineage>
</organism>
<sequence length="189" mass="20341">MHQMVQHYILQLTTMHSWLIWRQLLSIREGLAGQYLVGAYGSFSVLTALKSSASAPDKYWQTYAWSGGAIFPSNIYQFQNSVTIGGVSADKDTVNTAPGAWPEIEMEVNELKLQTLILYSGDADLQIAADLAQHFSCPIVQAVYATSDLLSSATTKYQVGGASAPAGVTLLGGADRFGTMEAVLKSIGE</sequence>
<dbReference type="Gene3D" id="3.40.50.12090">
    <property type="match status" value="1"/>
</dbReference>
<proteinExistence type="predicted"/>
<dbReference type="Gene3D" id="3.20.20.80">
    <property type="entry name" value="Glycosidases"/>
    <property type="match status" value="1"/>
</dbReference>
<evidence type="ECO:0000313" key="2">
    <source>
        <dbReference type="Proteomes" id="UP000238916"/>
    </source>
</evidence>
<dbReference type="AlphaFoldDB" id="A0A2U3LN54"/>
<gene>
    <name evidence="1" type="ORF">SBF1_6570001</name>
</gene>
<evidence type="ECO:0000313" key="1">
    <source>
        <dbReference type="EMBL" id="SPF53353.1"/>
    </source>
</evidence>
<dbReference type="EMBL" id="OMOF01000620">
    <property type="protein sequence ID" value="SPF53353.1"/>
    <property type="molecule type" value="Genomic_DNA"/>
</dbReference>
<name>A0A2U3LN54_9FIRM</name>